<dbReference type="CDD" id="cd19499">
    <property type="entry name" value="RecA-like_ClpB_Hsp104-like"/>
    <property type="match status" value="1"/>
</dbReference>
<dbReference type="Pfam" id="PF07724">
    <property type="entry name" value="AAA_2"/>
    <property type="match status" value="1"/>
</dbReference>
<dbReference type="Pfam" id="PF10431">
    <property type="entry name" value="ClpB_D2-small"/>
    <property type="match status" value="1"/>
</dbReference>
<evidence type="ECO:0000313" key="6">
    <source>
        <dbReference type="RefSeq" id="XP_018809441.2"/>
    </source>
</evidence>
<dbReference type="InterPro" id="IPR050130">
    <property type="entry name" value="ClpA_ClpB"/>
</dbReference>
<dbReference type="AlphaFoldDB" id="A0A2I4DQL5"/>
<dbReference type="Gene3D" id="3.40.50.300">
    <property type="entry name" value="P-loop containing nucleotide triphosphate hydrolases"/>
    <property type="match status" value="3"/>
</dbReference>
<dbReference type="InterPro" id="IPR018368">
    <property type="entry name" value="ClpA/B_CS1"/>
</dbReference>
<dbReference type="Gene3D" id="1.10.1780.10">
    <property type="entry name" value="Clp, N-terminal domain"/>
    <property type="match status" value="1"/>
</dbReference>
<evidence type="ECO:0000256" key="4">
    <source>
        <dbReference type="ARBA" id="ARBA00023186"/>
    </source>
</evidence>
<accession>A0A2I4DQL5</accession>
<keyword evidence="2" id="KW-0547">Nucleotide-binding</keyword>
<dbReference type="InterPro" id="IPR001270">
    <property type="entry name" value="ClpA/B"/>
</dbReference>
<dbReference type="CDD" id="cd00009">
    <property type="entry name" value="AAA"/>
    <property type="match status" value="1"/>
</dbReference>
<keyword evidence="3" id="KW-0067">ATP-binding</keyword>
<reference evidence="6" key="1">
    <citation type="submission" date="2025-08" db="UniProtKB">
        <authorList>
            <consortium name="RefSeq"/>
        </authorList>
    </citation>
    <scope>IDENTIFICATION</scope>
    <source>
        <tissue evidence="6">Leaves</tissue>
    </source>
</reference>
<dbReference type="PANTHER" id="PTHR11638">
    <property type="entry name" value="ATP-DEPENDENT CLP PROTEASE"/>
    <property type="match status" value="1"/>
</dbReference>
<dbReference type="Pfam" id="PF02861">
    <property type="entry name" value="Clp_N"/>
    <property type="match status" value="1"/>
</dbReference>
<dbReference type="InterPro" id="IPR041546">
    <property type="entry name" value="ClpA/ClpB_AAA_lid"/>
</dbReference>
<dbReference type="SUPFAM" id="SSF81923">
    <property type="entry name" value="Double Clp-N motif"/>
    <property type="match status" value="2"/>
</dbReference>
<dbReference type="GO" id="GO:0005524">
    <property type="term" value="F:ATP binding"/>
    <property type="evidence" value="ECO:0007669"/>
    <property type="project" value="UniProtKB-KW"/>
</dbReference>
<dbReference type="PANTHER" id="PTHR11638:SF185">
    <property type="entry name" value="ATP-DEPENDENT CLP PROTEASE ATP-BINDING SUBUNIT"/>
    <property type="match status" value="1"/>
</dbReference>
<dbReference type="STRING" id="51240.A0A2I4DQL5"/>
<dbReference type="RefSeq" id="XP_018809441.2">
    <property type="nucleotide sequence ID" value="XM_018953896.2"/>
</dbReference>
<sequence>MQMSSICSPLISFTRSRHHFSFPLQFTRHQHHNSFSSYNANGVNICSIIGSHGPCGFGVLPAYYSFLSRPSSSIIGITSTTTRSSRRKRSRFAVVSASGGGLERFTERAIKAVIYSQREAKELGRDMVFPQHLLLGLIAEDEEDHRYHSVHEGFLGSGISLQQARDVVCTIWHHPHQDPADTKSTIAIASLPFSISTKLVFEAAVHHSRISSHHFIAPEHISIALFTLDDGSAARVITSLGANIKQLAAVALSKLQREIAKDGREPSLVSKGMQEKYFSRMASVFNSSKMPRERGALEKFCVDLTARASGGFIDPVIGRETEFQRVIQILCRRTKNNPVLLGESGVGKTAIAEGLAVSIAEADVPFFLLTKRVMSLDIALLMAGAKERGELEARVTALINEVLKAGDVILFIDEVHVLVGSETVGRGNKGSGLDIANLLKPSLGRGQLQCIASTTVDEYRMHFERDKAFARRFQPVWIDEPSQDDSVRILMGLREKYEAYHNCRFTLEAINAAVYLSAKYISDRYLPDKAIGIIDEAGSRACIEAFKRKRKRQTRILSMLPDDYWQEIRTVHAMQEVVLASKEHVGGSSMDNTNESMSKVTLPSNDDEPMVVGPDDIAAVVSLWSGIQVLQITADERTLLLGLDEQLRRQVVGQDEAVSAISQALKRFRVGLKDPKRPMAVMLFCGPTGVGKTQLTKALAGCYFGSEAAMLRLDMSEYMEGHSVSKLIGSPPGYVGYGEGGTLTEAIRRRPFTVILLDEIEKAHRDILNILLHLFEDGHLTDSQGRRVSFKNALVVMTSNVGSTTIAKGRQSFFGFLNTAYESTSYAGMKVKVMEELKAYFCPELLNRIDEVVVFRSLEKAQMLEIFNHMLREVKQRLISLGICLEVSESVKNMVCQRGYDQIYGARQLRRAINLMIEDVLIEAILSGNFKPGDTAVVDLNTFGYPFVINLSDHGPHPMSDSASIL</sequence>
<dbReference type="FunCoup" id="A0A2I4DQL5">
    <property type="interactions" value="322"/>
</dbReference>
<dbReference type="SMART" id="SM00382">
    <property type="entry name" value="AAA"/>
    <property type="match status" value="2"/>
</dbReference>
<dbReference type="KEGG" id="jre:108982496"/>
<dbReference type="GO" id="GO:0016887">
    <property type="term" value="F:ATP hydrolysis activity"/>
    <property type="evidence" value="ECO:0007669"/>
    <property type="project" value="InterPro"/>
</dbReference>
<dbReference type="GO" id="GO:0044183">
    <property type="term" value="F:protein folding chaperone"/>
    <property type="evidence" value="ECO:0000318"/>
    <property type="project" value="GO_Central"/>
</dbReference>
<dbReference type="InterPro" id="IPR003959">
    <property type="entry name" value="ATPase_AAA_core"/>
</dbReference>
<dbReference type="InterPro" id="IPR027417">
    <property type="entry name" value="P-loop_NTPase"/>
</dbReference>
<name>A0A2I4DQL5_JUGRE</name>
<dbReference type="InterPro" id="IPR019489">
    <property type="entry name" value="Clp_ATPase_C"/>
</dbReference>
<dbReference type="FunFam" id="3.40.50.300:FF:000025">
    <property type="entry name" value="ATP-dependent Clp protease subunit"/>
    <property type="match status" value="1"/>
</dbReference>
<keyword evidence="4" id="KW-0143">Chaperone</keyword>
<evidence type="ECO:0000256" key="1">
    <source>
        <dbReference type="ARBA" id="ARBA00022737"/>
    </source>
</evidence>
<organism evidence="5 6">
    <name type="scientific">Juglans regia</name>
    <name type="common">English walnut</name>
    <dbReference type="NCBI Taxonomy" id="51240"/>
    <lineage>
        <taxon>Eukaryota</taxon>
        <taxon>Viridiplantae</taxon>
        <taxon>Streptophyta</taxon>
        <taxon>Embryophyta</taxon>
        <taxon>Tracheophyta</taxon>
        <taxon>Spermatophyta</taxon>
        <taxon>Magnoliopsida</taxon>
        <taxon>eudicotyledons</taxon>
        <taxon>Gunneridae</taxon>
        <taxon>Pentapetalae</taxon>
        <taxon>rosids</taxon>
        <taxon>fabids</taxon>
        <taxon>Fagales</taxon>
        <taxon>Juglandaceae</taxon>
        <taxon>Juglans</taxon>
    </lineage>
</organism>
<dbReference type="GeneID" id="108982496"/>
<dbReference type="PROSITE" id="PS00870">
    <property type="entry name" value="CLPAB_1"/>
    <property type="match status" value="1"/>
</dbReference>
<dbReference type="InterPro" id="IPR003593">
    <property type="entry name" value="AAA+_ATPase"/>
</dbReference>
<dbReference type="InterPro" id="IPR036628">
    <property type="entry name" value="Clp_N_dom_sf"/>
</dbReference>
<proteinExistence type="predicted"/>
<evidence type="ECO:0000256" key="2">
    <source>
        <dbReference type="ARBA" id="ARBA00022741"/>
    </source>
</evidence>
<dbReference type="Gramene" id="Jr06_20900_p1">
    <property type="protein sequence ID" value="cds.Jr06_20900_p1"/>
    <property type="gene ID" value="Jr06_20900"/>
</dbReference>
<keyword evidence="5" id="KW-1185">Reference proteome</keyword>
<dbReference type="PROSITE" id="PS51903">
    <property type="entry name" value="CLP_R"/>
    <property type="match status" value="1"/>
</dbReference>
<dbReference type="Pfam" id="PF17871">
    <property type="entry name" value="AAA_lid_9"/>
    <property type="match status" value="1"/>
</dbReference>
<keyword evidence="1" id="KW-0677">Repeat</keyword>
<dbReference type="Proteomes" id="UP000235220">
    <property type="component" value="Chromosome 6"/>
</dbReference>
<dbReference type="InterPro" id="IPR004176">
    <property type="entry name" value="Clp_R_N"/>
</dbReference>
<dbReference type="SUPFAM" id="SSF52540">
    <property type="entry name" value="P-loop containing nucleoside triphosphate hydrolases"/>
    <property type="match status" value="2"/>
</dbReference>
<dbReference type="SMART" id="SM01086">
    <property type="entry name" value="ClpB_D2-small"/>
    <property type="match status" value="1"/>
</dbReference>
<dbReference type="OrthoDB" id="47330at2759"/>
<protein>
    <submittedName>
        <fullName evidence="6">Chaperone protein ClpD, chloroplastic isoform X1</fullName>
    </submittedName>
</protein>
<gene>
    <name evidence="6" type="primary">LOC108982496</name>
</gene>
<dbReference type="Gene3D" id="1.10.8.60">
    <property type="match status" value="1"/>
</dbReference>
<dbReference type="PRINTS" id="PR00300">
    <property type="entry name" value="CLPPROTEASEA"/>
</dbReference>
<evidence type="ECO:0000313" key="5">
    <source>
        <dbReference type="Proteomes" id="UP000235220"/>
    </source>
</evidence>
<dbReference type="Pfam" id="PF00004">
    <property type="entry name" value="AAA"/>
    <property type="match status" value="1"/>
</dbReference>
<evidence type="ECO:0000256" key="3">
    <source>
        <dbReference type="ARBA" id="ARBA00022840"/>
    </source>
</evidence>